<feature type="region of interest" description="Disordered" evidence="1">
    <location>
        <begin position="1"/>
        <end position="104"/>
    </location>
</feature>
<evidence type="ECO:0000313" key="3">
    <source>
        <dbReference type="Proteomes" id="UP000001072"/>
    </source>
</evidence>
<accession>F4RVH5</accession>
<dbReference type="OrthoDB" id="2505473at2759"/>
<feature type="compositionally biased region" description="Acidic residues" evidence="1">
    <location>
        <begin position="91"/>
        <end position="103"/>
    </location>
</feature>
<feature type="compositionally biased region" description="Basic and acidic residues" evidence="1">
    <location>
        <begin position="40"/>
        <end position="52"/>
    </location>
</feature>
<feature type="compositionally biased region" description="Polar residues" evidence="1">
    <location>
        <begin position="21"/>
        <end position="39"/>
    </location>
</feature>
<dbReference type="AlphaFoldDB" id="F4RVH5"/>
<evidence type="ECO:0000313" key="2">
    <source>
        <dbReference type="EMBL" id="EGG03670.1"/>
    </source>
</evidence>
<dbReference type="RefSeq" id="XP_007413117.1">
    <property type="nucleotide sequence ID" value="XM_007413055.1"/>
</dbReference>
<feature type="compositionally biased region" description="Acidic residues" evidence="1">
    <location>
        <begin position="53"/>
        <end position="72"/>
    </location>
</feature>
<organism evidence="3">
    <name type="scientific">Melampsora larici-populina (strain 98AG31 / pathotype 3-4-7)</name>
    <name type="common">Poplar leaf rust fungus</name>
    <dbReference type="NCBI Taxonomy" id="747676"/>
    <lineage>
        <taxon>Eukaryota</taxon>
        <taxon>Fungi</taxon>
        <taxon>Dikarya</taxon>
        <taxon>Basidiomycota</taxon>
        <taxon>Pucciniomycotina</taxon>
        <taxon>Pucciniomycetes</taxon>
        <taxon>Pucciniales</taxon>
        <taxon>Melampsoraceae</taxon>
        <taxon>Melampsora</taxon>
    </lineage>
</organism>
<evidence type="ECO:0000256" key="1">
    <source>
        <dbReference type="SAM" id="MobiDB-lite"/>
    </source>
</evidence>
<dbReference type="VEuPathDB" id="FungiDB:MELLADRAFT_90033"/>
<name>F4RVH5_MELLP</name>
<dbReference type="GeneID" id="18935412"/>
<keyword evidence="3" id="KW-1185">Reference proteome</keyword>
<reference evidence="3" key="1">
    <citation type="journal article" date="2011" name="Proc. Natl. Acad. Sci. U.S.A.">
        <title>Obligate biotrophy features unraveled by the genomic analysis of rust fungi.</title>
        <authorList>
            <person name="Duplessis S."/>
            <person name="Cuomo C.A."/>
            <person name="Lin Y.-C."/>
            <person name="Aerts A."/>
            <person name="Tisserant E."/>
            <person name="Veneault-Fourrey C."/>
            <person name="Joly D.L."/>
            <person name="Hacquard S."/>
            <person name="Amselem J."/>
            <person name="Cantarel B.L."/>
            <person name="Chiu R."/>
            <person name="Coutinho P.M."/>
            <person name="Feau N."/>
            <person name="Field M."/>
            <person name="Frey P."/>
            <person name="Gelhaye E."/>
            <person name="Goldberg J."/>
            <person name="Grabherr M.G."/>
            <person name="Kodira C.D."/>
            <person name="Kohler A."/>
            <person name="Kuees U."/>
            <person name="Lindquist E.A."/>
            <person name="Lucas S.M."/>
            <person name="Mago R."/>
            <person name="Mauceli E."/>
            <person name="Morin E."/>
            <person name="Murat C."/>
            <person name="Pangilinan J.L."/>
            <person name="Park R."/>
            <person name="Pearson M."/>
            <person name="Quesneville H."/>
            <person name="Rouhier N."/>
            <person name="Sakthikumar S."/>
            <person name="Salamov A.A."/>
            <person name="Schmutz J."/>
            <person name="Selles B."/>
            <person name="Shapiro H."/>
            <person name="Tanguay P."/>
            <person name="Tuskan G.A."/>
            <person name="Henrissat B."/>
            <person name="Van de Peer Y."/>
            <person name="Rouze P."/>
            <person name="Ellis J.G."/>
            <person name="Dodds P.N."/>
            <person name="Schein J.E."/>
            <person name="Zhong S."/>
            <person name="Hamelin R.C."/>
            <person name="Grigoriev I.V."/>
            <person name="Szabo L.J."/>
            <person name="Martin F."/>
        </authorList>
    </citation>
    <scope>NUCLEOTIDE SEQUENCE [LARGE SCALE GENOMIC DNA]</scope>
    <source>
        <strain evidence="3">98AG31 / pathotype 3-4-7</strain>
    </source>
</reference>
<dbReference type="HOGENOM" id="CLU_947094_0_0_1"/>
<dbReference type="EMBL" id="GL883123">
    <property type="protein sequence ID" value="EGG03670.1"/>
    <property type="molecule type" value="Genomic_DNA"/>
</dbReference>
<feature type="compositionally biased region" description="Basic and acidic residues" evidence="1">
    <location>
        <begin position="73"/>
        <end position="90"/>
    </location>
</feature>
<proteinExistence type="predicted"/>
<gene>
    <name evidence="2" type="ORF">MELLADRAFT_90033</name>
</gene>
<dbReference type="eggNOG" id="ENOG502SX95">
    <property type="taxonomic scope" value="Eukaryota"/>
</dbReference>
<feature type="compositionally biased region" description="Basic residues" evidence="1">
    <location>
        <begin position="195"/>
        <end position="205"/>
    </location>
</feature>
<feature type="region of interest" description="Disordered" evidence="1">
    <location>
        <begin position="189"/>
        <end position="227"/>
    </location>
</feature>
<dbReference type="Proteomes" id="UP000001072">
    <property type="component" value="Unassembled WGS sequence"/>
</dbReference>
<dbReference type="InParanoid" id="F4RVH5"/>
<protein>
    <submittedName>
        <fullName evidence="2">Uncharacterized protein</fullName>
    </submittedName>
</protein>
<dbReference type="KEGG" id="mlr:MELLADRAFT_90033"/>
<sequence>MTIQDKYSKANSRRYRATHGGIQSNRAKNQAASSNTVSNDTEKFPALKKDDETKAEDDENQEIEPEEEEEDQNYARRRIDTNLDRYHEPEPEPDAEPEPEVDLSEFLRKQAACLTTAPIPLAPEEDDDDVDHAFSHLFLQPRKIHNLRQLSAEEASELSQLDDERKKADASRGMLYLIVKSELRARFSGKDVKARSKAPARRLAKHQQGSTAASVSKDSGEGDRATALVGPLDDEAFLDEVLGDSSGTYGNIRRKK</sequence>
<feature type="compositionally biased region" description="Polar residues" evidence="1">
    <location>
        <begin position="207"/>
        <end position="217"/>
    </location>
</feature>